<name>A0A6A1WUE2_9ROSI</name>
<keyword evidence="2" id="KW-0378">Hydrolase</keyword>
<dbReference type="Pfam" id="PF05176">
    <property type="entry name" value="ATP-synt_10"/>
    <property type="match status" value="1"/>
</dbReference>
<evidence type="ECO:0000313" key="2">
    <source>
        <dbReference type="EMBL" id="KAB1227357.1"/>
    </source>
</evidence>
<protein>
    <submittedName>
        <fullName evidence="2">Lysosomal Pro-X carboxypeptidase</fullName>
    </submittedName>
</protein>
<dbReference type="GO" id="GO:0033615">
    <property type="term" value="P:mitochondrial proton-transporting ATP synthase complex assembly"/>
    <property type="evidence" value="ECO:0007669"/>
    <property type="project" value="TreeGrafter"/>
</dbReference>
<dbReference type="OrthoDB" id="2130629at2759"/>
<dbReference type="Gene3D" id="1.20.120.980">
    <property type="entry name" value="Serine carboxypeptidase S28, SKS domain"/>
    <property type="match status" value="1"/>
</dbReference>
<dbReference type="AlphaFoldDB" id="A0A6A1WUE2"/>
<feature type="signal peptide" evidence="1">
    <location>
        <begin position="1"/>
        <end position="24"/>
    </location>
</feature>
<accession>A0A6A1WUE2</accession>
<dbReference type="Gene3D" id="3.40.50.1820">
    <property type="entry name" value="alpha/beta hydrolase"/>
    <property type="match status" value="1"/>
</dbReference>
<dbReference type="InterPro" id="IPR042269">
    <property type="entry name" value="Ser_carbopepase_S28_SKS"/>
</dbReference>
<dbReference type="Proteomes" id="UP000516437">
    <property type="component" value="Chromosome 1"/>
</dbReference>
<evidence type="ECO:0000256" key="1">
    <source>
        <dbReference type="SAM" id="SignalP"/>
    </source>
</evidence>
<dbReference type="InterPro" id="IPR029058">
    <property type="entry name" value="AB_hydrolase_fold"/>
</dbReference>
<comment type="caution">
    <text evidence="2">The sequence shown here is derived from an EMBL/GenBank/DDBJ whole genome shotgun (WGS) entry which is preliminary data.</text>
</comment>
<feature type="chain" id="PRO_5025491188" evidence="1">
    <location>
        <begin position="25"/>
        <end position="535"/>
    </location>
</feature>
<reference evidence="2 3" key="1">
    <citation type="journal article" date="2019" name="Plant Biotechnol. J.">
        <title>The red bayberry genome and genetic basis of sex determination.</title>
        <authorList>
            <person name="Jia H.M."/>
            <person name="Jia H.J."/>
            <person name="Cai Q.L."/>
            <person name="Wang Y."/>
            <person name="Zhao H.B."/>
            <person name="Yang W.F."/>
            <person name="Wang G.Y."/>
            <person name="Li Y.H."/>
            <person name="Zhan D.L."/>
            <person name="Shen Y.T."/>
            <person name="Niu Q.F."/>
            <person name="Chang L."/>
            <person name="Qiu J."/>
            <person name="Zhao L."/>
            <person name="Xie H.B."/>
            <person name="Fu W.Y."/>
            <person name="Jin J."/>
            <person name="Li X.W."/>
            <person name="Jiao Y."/>
            <person name="Zhou C.C."/>
            <person name="Tu T."/>
            <person name="Chai C.Y."/>
            <person name="Gao J.L."/>
            <person name="Fan L.J."/>
            <person name="van de Weg E."/>
            <person name="Wang J.Y."/>
            <person name="Gao Z.S."/>
        </authorList>
    </citation>
    <scope>NUCLEOTIDE SEQUENCE [LARGE SCALE GENOMIC DNA]</scope>
    <source>
        <tissue evidence="2">Leaves</tissue>
    </source>
</reference>
<evidence type="ECO:0000313" key="3">
    <source>
        <dbReference type="Proteomes" id="UP000516437"/>
    </source>
</evidence>
<dbReference type="GO" id="GO:0005743">
    <property type="term" value="C:mitochondrial inner membrane"/>
    <property type="evidence" value="ECO:0007669"/>
    <property type="project" value="TreeGrafter"/>
</dbReference>
<organism evidence="2 3">
    <name type="scientific">Morella rubra</name>
    <name type="common">Chinese bayberry</name>
    <dbReference type="NCBI Taxonomy" id="262757"/>
    <lineage>
        <taxon>Eukaryota</taxon>
        <taxon>Viridiplantae</taxon>
        <taxon>Streptophyta</taxon>
        <taxon>Embryophyta</taxon>
        <taxon>Tracheophyta</taxon>
        <taxon>Spermatophyta</taxon>
        <taxon>Magnoliopsida</taxon>
        <taxon>eudicotyledons</taxon>
        <taxon>Gunneridae</taxon>
        <taxon>Pentapetalae</taxon>
        <taxon>rosids</taxon>
        <taxon>fabids</taxon>
        <taxon>Fagales</taxon>
        <taxon>Myricaceae</taxon>
        <taxon>Morella</taxon>
    </lineage>
</organism>
<dbReference type="FunFam" id="1.20.120.980:FF:000006">
    <property type="entry name" value="Serine carboxypeptidase S28 family protein"/>
    <property type="match status" value="1"/>
</dbReference>
<dbReference type="EMBL" id="RXIC02000019">
    <property type="protein sequence ID" value="KAB1227357.1"/>
    <property type="molecule type" value="Genomic_DNA"/>
</dbReference>
<gene>
    <name evidence="2" type="ORF">CJ030_MR1G005941</name>
</gene>
<sequence length="535" mass="60119">MNSPIFILQWLPFAFLFFSNPVISTNSTAYNNIPRLSPIFRGTFLEEDPETVSAASLSDDFQTFYYDQTLDHFNYRLESYTTFQQRYVVNPKYWGGANSSEPIFAYLGAEAPLENDLTSVGFLTDNAPQFKALVLYIEHRYYGKSIPFGSREEALRNASTRVLAAWFRLKYPHVALGALASSAPILYFDDITPQDGYYSIVTKNFLEASQTCYQTIKKSWSKIDQVAAQPNGLSILSQQFNTCKPLSKSSQLKDFLQSMYATAAQYNINPPKHLRVTTICGGIDGAPNPETDILGKIFAGVVAYLGEKPCYVNGPRNISETTEGWRWQGSADEMNRGYFADISELKQHGGKITAANKIIIPAMAAMKFPDLQVNYADGKKLKLPISSNGDMVDAERASIPKASLLCLSFRANSQAMIDSWAGPFVDAYSNSKDAQLYEVSFIDSWFLCLNPIKQLLLWTTKKPNYGGQDALQKQMVYSFGDHYYFRKELKILNLLTGYIFLLDKFGRIRWQGSGLATQEELSSLLSCTSLLLEEN</sequence>
<dbReference type="InterPro" id="IPR007849">
    <property type="entry name" value="ATP10"/>
</dbReference>
<dbReference type="GO" id="GO:0006508">
    <property type="term" value="P:proteolysis"/>
    <property type="evidence" value="ECO:0007669"/>
    <property type="project" value="InterPro"/>
</dbReference>
<dbReference type="PANTHER" id="PTHR28106:SF1">
    <property type="entry name" value="MITOCHONDRIAL ATPASE COMPLEX SUBUNIT ATP10"/>
    <property type="match status" value="1"/>
</dbReference>
<dbReference type="GO" id="GO:0004180">
    <property type="term" value="F:carboxypeptidase activity"/>
    <property type="evidence" value="ECO:0007669"/>
    <property type="project" value="UniProtKB-KW"/>
</dbReference>
<keyword evidence="3" id="KW-1185">Reference proteome</keyword>
<dbReference type="PANTHER" id="PTHR28106">
    <property type="entry name" value="MITOCHONDRIAL ATPASE COMPLEX SUBUNIT ATP10"/>
    <property type="match status" value="1"/>
</dbReference>
<keyword evidence="1" id="KW-0732">Signal</keyword>
<dbReference type="GO" id="GO:0070008">
    <property type="term" value="F:serine-type exopeptidase activity"/>
    <property type="evidence" value="ECO:0007669"/>
    <property type="project" value="InterPro"/>
</dbReference>
<dbReference type="Pfam" id="PF05577">
    <property type="entry name" value="Peptidase_S28"/>
    <property type="match status" value="2"/>
</dbReference>
<proteinExistence type="predicted"/>
<dbReference type="InterPro" id="IPR008758">
    <property type="entry name" value="Peptidase_S28"/>
</dbReference>
<keyword evidence="2" id="KW-0645">Protease</keyword>
<keyword evidence="2" id="KW-0121">Carboxypeptidase</keyword>